<organism evidence="1">
    <name type="scientific">Macaca fascicularis</name>
    <name type="common">Crab-eating macaque</name>
    <name type="synonym">Cynomolgus monkey</name>
    <dbReference type="NCBI Taxonomy" id="9541"/>
    <lineage>
        <taxon>Eukaryota</taxon>
        <taxon>Metazoa</taxon>
        <taxon>Chordata</taxon>
        <taxon>Craniata</taxon>
        <taxon>Vertebrata</taxon>
        <taxon>Euteleostomi</taxon>
        <taxon>Mammalia</taxon>
        <taxon>Eutheria</taxon>
        <taxon>Euarchontoglires</taxon>
        <taxon>Primates</taxon>
        <taxon>Haplorrhini</taxon>
        <taxon>Catarrhini</taxon>
        <taxon>Cercopithecidae</taxon>
        <taxon>Cercopithecinae</taxon>
        <taxon>Macaca</taxon>
    </lineage>
</organism>
<proteinExistence type="evidence at transcript level"/>
<evidence type="ECO:0000313" key="1">
    <source>
        <dbReference type="EMBL" id="BAE89044.1"/>
    </source>
</evidence>
<accession>I7GI06</accession>
<protein>
    <submittedName>
        <fullName evidence="1">Macaca fascicularis brain cDNA, clone: QflA-16179</fullName>
    </submittedName>
</protein>
<sequence length="41" mass="4668">MRTVYISGKVNKDLTFPPHPSSFLLLFFGLKVRCSAMKIHS</sequence>
<dbReference type="EMBL" id="AB171982">
    <property type="protein sequence ID" value="BAE89044.1"/>
    <property type="molecule type" value="mRNA"/>
</dbReference>
<name>I7GI06_MACFA</name>
<dbReference type="AlphaFoldDB" id="I7GI06"/>
<reference evidence="1" key="1">
    <citation type="journal article" date="2007" name="PLoS Biol.">
        <title>Rate of evolution in brain-expressed genes in humans and other primates.</title>
        <authorList>
            <person name="Wang H.-Y."/>
            <person name="Chien H.-C."/>
            <person name="Osada N."/>
            <person name="Hashimoto K."/>
            <person name="Sugano S."/>
            <person name="Gojobori T."/>
            <person name="Chou C.-K."/>
            <person name="Tsai S.-F."/>
            <person name="Wu C.-I."/>
            <person name="Shen C.-K.J."/>
        </authorList>
    </citation>
    <scope>NUCLEOTIDE SEQUENCE</scope>
</reference>